<dbReference type="Gene3D" id="1.10.220.150">
    <property type="entry name" value="Arf GTPase activating protein"/>
    <property type="match status" value="1"/>
</dbReference>
<dbReference type="Pfam" id="PF01412">
    <property type="entry name" value="ArfGap"/>
    <property type="match status" value="1"/>
</dbReference>
<keyword evidence="1" id="KW-0343">GTPase activation</keyword>
<dbReference type="SUPFAM" id="SSF57863">
    <property type="entry name" value="ArfGap/RecO-like zinc finger"/>
    <property type="match status" value="1"/>
</dbReference>
<evidence type="ECO:0000259" key="7">
    <source>
        <dbReference type="PROSITE" id="PS50115"/>
    </source>
</evidence>
<dbReference type="SMART" id="SM00105">
    <property type="entry name" value="ArfGap"/>
    <property type="match status" value="1"/>
</dbReference>
<dbReference type="STRING" id="86630.A0A367JY94"/>
<feature type="compositionally biased region" description="Basic and acidic residues" evidence="6">
    <location>
        <begin position="243"/>
        <end position="254"/>
    </location>
</feature>
<dbReference type="EMBL" id="PJQL01000519">
    <property type="protein sequence ID" value="RCH94962.1"/>
    <property type="molecule type" value="Genomic_DNA"/>
</dbReference>
<feature type="compositionally biased region" description="Basic and acidic residues" evidence="6">
    <location>
        <begin position="261"/>
        <end position="270"/>
    </location>
</feature>
<evidence type="ECO:0000256" key="1">
    <source>
        <dbReference type="ARBA" id="ARBA00022468"/>
    </source>
</evidence>
<reference evidence="8 9" key="1">
    <citation type="journal article" date="2018" name="G3 (Bethesda)">
        <title>Phylogenetic and Phylogenomic Definition of Rhizopus Species.</title>
        <authorList>
            <person name="Gryganskyi A.P."/>
            <person name="Golan J."/>
            <person name="Dolatabadi S."/>
            <person name="Mondo S."/>
            <person name="Robb S."/>
            <person name="Idnurm A."/>
            <person name="Muszewska A."/>
            <person name="Steczkiewicz K."/>
            <person name="Masonjones S."/>
            <person name="Liao H.L."/>
            <person name="Gajdeczka M.T."/>
            <person name="Anike F."/>
            <person name="Vuek A."/>
            <person name="Anishchenko I.M."/>
            <person name="Voigt K."/>
            <person name="de Hoog G.S."/>
            <person name="Smith M.E."/>
            <person name="Heitman J."/>
            <person name="Vilgalys R."/>
            <person name="Stajich J.E."/>
        </authorList>
    </citation>
    <scope>NUCLEOTIDE SEQUENCE [LARGE SCALE GENOMIC DNA]</scope>
    <source>
        <strain evidence="8 9">CBS 357.93</strain>
    </source>
</reference>
<keyword evidence="2" id="KW-0479">Metal-binding</keyword>
<dbReference type="GO" id="GO:0005096">
    <property type="term" value="F:GTPase activator activity"/>
    <property type="evidence" value="ECO:0007669"/>
    <property type="project" value="UniProtKB-KW"/>
</dbReference>
<feature type="domain" description="Arf-GAP" evidence="7">
    <location>
        <begin position="10"/>
        <end position="115"/>
    </location>
</feature>
<comment type="caution">
    <text evidence="8">The sequence shown here is derived from an EMBL/GenBank/DDBJ whole genome shotgun (WGS) entry which is preliminary data.</text>
</comment>
<gene>
    <name evidence="8" type="primary">GLO3_1</name>
    <name evidence="8" type="ORF">CU097_003770</name>
</gene>
<dbReference type="Proteomes" id="UP000252139">
    <property type="component" value="Unassembled WGS sequence"/>
</dbReference>
<dbReference type="InterPro" id="IPR038508">
    <property type="entry name" value="ArfGAP_dom_sf"/>
</dbReference>
<dbReference type="CDD" id="cd08831">
    <property type="entry name" value="ArfGap_ArfGap2_3_like"/>
    <property type="match status" value="1"/>
</dbReference>
<evidence type="ECO:0000313" key="9">
    <source>
        <dbReference type="Proteomes" id="UP000252139"/>
    </source>
</evidence>
<keyword evidence="4" id="KW-0862">Zinc</keyword>
<sequence length="428" mass="48315">MPEPTKEQIQLVFKKLKQNRYNKSCFDCHTKNPDWASVSFGIYICTNCSSAHRNLGVHISFVRSTVLDSWTWDQLRLMKVGGNQVASEFFSKSSISTTNDARQKYSSRAGQQYKELLTKRAAEDAIMHPTNVVIDIDVQEENEPPKKEEKKEEEKEVEEKKEPVSKPVEENPPVQTTQTTQTTPTTPTTPTTSTTSKPPTTRTTSTNRTAMGIRAPRKPGKTAKLGVKKAPVNFNFEVAEAQAKQDLERKAKYQEEEEKEETTKDEEGSRKPLSSRLMYQDNNTAKEEEYEKLGFGMARLNVSMPEQKPYTEETTSAREKFGSARAISSDQYFGRNEYDPAISAAEQSRLSQFSSAKAISSDMYFGRDSQEVDTYSGHDTVSLTDWDNVQDHAVAMARRIVDQAALDLDAVKDLAENATNKVRSYFNT</sequence>
<proteinExistence type="predicted"/>
<evidence type="ECO:0000256" key="3">
    <source>
        <dbReference type="ARBA" id="ARBA00022771"/>
    </source>
</evidence>
<feature type="compositionally biased region" description="Low complexity" evidence="6">
    <location>
        <begin position="171"/>
        <end position="206"/>
    </location>
</feature>
<evidence type="ECO:0000256" key="6">
    <source>
        <dbReference type="SAM" id="MobiDB-lite"/>
    </source>
</evidence>
<feature type="region of interest" description="Disordered" evidence="6">
    <location>
        <begin position="242"/>
        <end position="283"/>
    </location>
</feature>
<feature type="region of interest" description="Disordered" evidence="6">
    <location>
        <begin position="135"/>
        <end position="226"/>
    </location>
</feature>
<evidence type="ECO:0000256" key="4">
    <source>
        <dbReference type="ARBA" id="ARBA00022833"/>
    </source>
</evidence>
<dbReference type="PANTHER" id="PTHR45686">
    <property type="entry name" value="ADP-RIBOSYLATION FACTOR GTPASE ACTIVATING PROTEIN 3, ISOFORM H-RELATED"/>
    <property type="match status" value="1"/>
</dbReference>
<dbReference type="PANTHER" id="PTHR45686:SF4">
    <property type="entry name" value="ADP-RIBOSYLATION FACTOR GTPASE ACTIVATING PROTEIN 3, ISOFORM H"/>
    <property type="match status" value="1"/>
</dbReference>
<dbReference type="InterPro" id="IPR001164">
    <property type="entry name" value="ArfGAP_dom"/>
</dbReference>
<dbReference type="PRINTS" id="PR00405">
    <property type="entry name" value="REVINTRACTNG"/>
</dbReference>
<accession>A0A367JY94</accession>
<evidence type="ECO:0000256" key="5">
    <source>
        <dbReference type="PROSITE-ProRule" id="PRU00288"/>
    </source>
</evidence>
<organism evidence="8 9">
    <name type="scientific">Rhizopus azygosporus</name>
    <name type="common">Rhizopus microsporus var. azygosporus</name>
    <dbReference type="NCBI Taxonomy" id="86630"/>
    <lineage>
        <taxon>Eukaryota</taxon>
        <taxon>Fungi</taxon>
        <taxon>Fungi incertae sedis</taxon>
        <taxon>Mucoromycota</taxon>
        <taxon>Mucoromycotina</taxon>
        <taxon>Mucoromycetes</taxon>
        <taxon>Mucorales</taxon>
        <taxon>Mucorineae</taxon>
        <taxon>Rhizopodaceae</taxon>
        <taxon>Rhizopus</taxon>
    </lineage>
</organism>
<dbReference type="OrthoDB" id="983479at2759"/>
<protein>
    <submittedName>
        <fullName evidence="8">Glyoxalase</fullName>
    </submittedName>
</protein>
<dbReference type="GO" id="GO:0008270">
    <property type="term" value="F:zinc ion binding"/>
    <property type="evidence" value="ECO:0007669"/>
    <property type="project" value="UniProtKB-KW"/>
</dbReference>
<keyword evidence="9" id="KW-1185">Reference proteome</keyword>
<dbReference type="GO" id="GO:0000139">
    <property type="term" value="C:Golgi membrane"/>
    <property type="evidence" value="ECO:0007669"/>
    <property type="project" value="GOC"/>
</dbReference>
<dbReference type="GO" id="GO:0048205">
    <property type="term" value="P:COPI coating of Golgi vesicle"/>
    <property type="evidence" value="ECO:0007669"/>
    <property type="project" value="TreeGrafter"/>
</dbReference>
<evidence type="ECO:0000313" key="8">
    <source>
        <dbReference type="EMBL" id="RCH94962.1"/>
    </source>
</evidence>
<keyword evidence="3 5" id="KW-0863">Zinc-finger</keyword>
<dbReference type="AlphaFoldDB" id="A0A367JY94"/>
<feature type="compositionally biased region" description="Basic and acidic residues" evidence="6">
    <location>
        <begin position="143"/>
        <end position="169"/>
    </location>
</feature>
<evidence type="ECO:0000256" key="2">
    <source>
        <dbReference type="ARBA" id="ARBA00022723"/>
    </source>
</evidence>
<dbReference type="InterPro" id="IPR037278">
    <property type="entry name" value="ARFGAP/RecO"/>
</dbReference>
<dbReference type="PROSITE" id="PS50115">
    <property type="entry name" value="ARFGAP"/>
    <property type="match status" value="1"/>
</dbReference>
<name>A0A367JY94_RHIAZ</name>